<dbReference type="EMBL" id="PFAU01000036">
    <property type="protein sequence ID" value="PIR90991.1"/>
    <property type="molecule type" value="Genomic_DNA"/>
</dbReference>
<reference evidence="2" key="1">
    <citation type="submission" date="2017-09" db="EMBL/GenBank/DDBJ databases">
        <title>Depth-based differentiation of microbial function through sediment-hosted aquifers and enrichment of novel symbionts in the deep terrestrial subsurface.</title>
        <authorList>
            <person name="Probst A.J."/>
            <person name="Ladd B."/>
            <person name="Jarett J.K."/>
            <person name="Geller-Mcgrath D.E."/>
            <person name="Sieber C.M.K."/>
            <person name="Emerson J.B."/>
            <person name="Anantharaman K."/>
            <person name="Thomas B.C."/>
            <person name="Malmstrom R."/>
            <person name="Stieglmeier M."/>
            <person name="Klingl A."/>
            <person name="Woyke T."/>
            <person name="Ryan C.M."/>
            <person name="Banfield J.F."/>
        </authorList>
    </citation>
    <scope>NUCLEOTIDE SEQUENCE [LARGE SCALE GENOMIC DNA]</scope>
</reference>
<proteinExistence type="predicted"/>
<name>A0A2H0UVY4_9BACT</name>
<dbReference type="InterPro" id="IPR027417">
    <property type="entry name" value="P-loop_NTPase"/>
</dbReference>
<dbReference type="AlphaFoldDB" id="A0A2H0UVY4"/>
<comment type="caution">
    <text evidence="1">The sequence shown here is derived from an EMBL/GenBank/DDBJ whole genome shotgun (WGS) entry which is preliminary data.</text>
</comment>
<organism evidence="1 2">
    <name type="scientific">bacterium (Candidatus Gribaldobacteria) CG10_big_fil_rev_8_21_14_0_10_37_46</name>
    <dbReference type="NCBI Taxonomy" id="2014276"/>
    <lineage>
        <taxon>Bacteria</taxon>
        <taxon>Candidatus Gribaldobacteria</taxon>
    </lineage>
</organism>
<evidence type="ECO:0008006" key="3">
    <source>
        <dbReference type="Google" id="ProtNLM"/>
    </source>
</evidence>
<accession>A0A2H0UVY4</accession>
<evidence type="ECO:0000313" key="2">
    <source>
        <dbReference type="Proteomes" id="UP000230882"/>
    </source>
</evidence>
<dbReference type="SUPFAM" id="SSF52540">
    <property type="entry name" value="P-loop containing nucleoside triphosphate hydrolases"/>
    <property type="match status" value="1"/>
</dbReference>
<dbReference type="Gene3D" id="3.40.50.300">
    <property type="entry name" value="P-loop containing nucleotide triphosphate hydrolases"/>
    <property type="match status" value="1"/>
</dbReference>
<gene>
    <name evidence="1" type="ORF">COU02_01475</name>
</gene>
<evidence type="ECO:0000313" key="1">
    <source>
        <dbReference type="EMBL" id="PIR90991.1"/>
    </source>
</evidence>
<protein>
    <recommendedName>
        <fullName evidence="3">Thymidylate kinase-like domain-containing protein</fullName>
    </recommendedName>
</protein>
<dbReference type="Proteomes" id="UP000230882">
    <property type="component" value="Unassembled WGS sequence"/>
</dbReference>
<sequence length="74" mass="8767">MSVEKAGLRIQRRGKDFFDNQGRKYHSKIAEVYLKLAQMRKWVILNGEDKPESIHKKILKIVKEELSNRQVSKK</sequence>